<dbReference type="Proteomes" id="UP000677228">
    <property type="component" value="Unassembled WGS sequence"/>
</dbReference>
<dbReference type="PANTHER" id="PTHR11552:SF147">
    <property type="entry name" value="CHOLINE DEHYDROGENASE, MITOCHONDRIAL"/>
    <property type="match status" value="1"/>
</dbReference>
<gene>
    <name evidence="7" type="ORF">GPM918_LOCUS32843</name>
    <name evidence="6" type="ORF">OVA965_LOCUS29706</name>
    <name evidence="9" type="ORF">SRO942_LOCUS33516</name>
    <name evidence="8" type="ORF">TMI583_LOCUS30489</name>
</gene>
<dbReference type="InterPro" id="IPR000172">
    <property type="entry name" value="GMC_OxRdtase_N"/>
</dbReference>
<evidence type="ECO:0000313" key="8">
    <source>
        <dbReference type="EMBL" id="CAF4138251.1"/>
    </source>
</evidence>
<feature type="domain" description="Glucose-methanol-choline oxidoreductase N-terminal" evidence="5">
    <location>
        <begin position="2"/>
        <end position="16"/>
    </location>
</feature>
<proteinExistence type="inferred from homology"/>
<sequence length="117" mass="12588">MGAIRSSQLLRLSGVGNQSEVKSLSIPLVHHLPGVGENLQDHPLTAFTFGSVIAQAPGSIIDQAAYDLYRANKTGILASIIARTNFFMRTKYQPINDTRPDVQVIVTTPGPSLFGLV</sequence>
<comment type="caution">
    <text evidence="7">The sequence shown here is derived from an EMBL/GenBank/DDBJ whole genome shotgun (WGS) entry which is preliminary data.</text>
</comment>
<dbReference type="Gene3D" id="3.30.560.10">
    <property type="entry name" value="Glucose Oxidase, domain 3"/>
    <property type="match status" value="1"/>
</dbReference>
<dbReference type="EMBL" id="CAJNOQ010017040">
    <property type="protein sequence ID" value="CAF1392000.1"/>
    <property type="molecule type" value="Genomic_DNA"/>
</dbReference>
<evidence type="ECO:0000313" key="7">
    <source>
        <dbReference type="EMBL" id="CAF1392000.1"/>
    </source>
</evidence>
<evidence type="ECO:0000256" key="1">
    <source>
        <dbReference type="ARBA" id="ARBA00001974"/>
    </source>
</evidence>
<dbReference type="InterPro" id="IPR036188">
    <property type="entry name" value="FAD/NAD-bd_sf"/>
</dbReference>
<dbReference type="Proteomes" id="UP000663829">
    <property type="component" value="Unassembled WGS sequence"/>
</dbReference>
<dbReference type="SUPFAM" id="SSF51905">
    <property type="entry name" value="FAD/NAD(P)-binding domain"/>
    <property type="match status" value="1"/>
</dbReference>
<evidence type="ECO:0000313" key="10">
    <source>
        <dbReference type="Proteomes" id="UP000663829"/>
    </source>
</evidence>
<dbReference type="OrthoDB" id="269227at2759"/>
<dbReference type="AlphaFoldDB" id="A0A815K7S8"/>
<protein>
    <recommendedName>
        <fullName evidence="5">Glucose-methanol-choline oxidoreductase N-terminal domain-containing protein</fullName>
    </recommendedName>
</protein>
<dbReference type="PROSITE" id="PS00624">
    <property type="entry name" value="GMC_OXRED_2"/>
    <property type="match status" value="1"/>
</dbReference>
<keyword evidence="4" id="KW-0274">FAD</keyword>
<evidence type="ECO:0000259" key="5">
    <source>
        <dbReference type="PROSITE" id="PS00624"/>
    </source>
</evidence>
<dbReference type="GO" id="GO:0016614">
    <property type="term" value="F:oxidoreductase activity, acting on CH-OH group of donors"/>
    <property type="evidence" value="ECO:0007669"/>
    <property type="project" value="InterPro"/>
</dbReference>
<dbReference type="InterPro" id="IPR012132">
    <property type="entry name" value="GMC_OxRdtase"/>
</dbReference>
<dbReference type="Proteomes" id="UP000682733">
    <property type="component" value="Unassembled WGS sequence"/>
</dbReference>
<comment type="cofactor">
    <cofactor evidence="1">
        <name>FAD</name>
        <dbReference type="ChEBI" id="CHEBI:57692"/>
    </cofactor>
</comment>
<dbReference type="GO" id="GO:0050660">
    <property type="term" value="F:flavin adenine dinucleotide binding"/>
    <property type="evidence" value="ECO:0007669"/>
    <property type="project" value="InterPro"/>
</dbReference>
<organism evidence="7 10">
    <name type="scientific">Didymodactylos carnosus</name>
    <dbReference type="NCBI Taxonomy" id="1234261"/>
    <lineage>
        <taxon>Eukaryota</taxon>
        <taxon>Metazoa</taxon>
        <taxon>Spiralia</taxon>
        <taxon>Gnathifera</taxon>
        <taxon>Rotifera</taxon>
        <taxon>Eurotatoria</taxon>
        <taxon>Bdelloidea</taxon>
        <taxon>Philodinida</taxon>
        <taxon>Philodinidae</taxon>
        <taxon>Didymodactylos</taxon>
    </lineage>
</organism>
<evidence type="ECO:0000313" key="6">
    <source>
        <dbReference type="EMBL" id="CAF1326944.1"/>
    </source>
</evidence>
<dbReference type="Pfam" id="PF00732">
    <property type="entry name" value="GMC_oxred_N"/>
    <property type="match status" value="1"/>
</dbReference>
<dbReference type="EMBL" id="CAJOBA010042700">
    <property type="protein sequence ID" value="CAF4138251.1"/>
    <property type="molecule type" value="Genomic_DNA"/>
</dbReference>
<evidence type="ECO:0000313" key="9">
    <source>
        <dbReference type="EMBL" id="CAF4286528.1"/>
    </source>
</evidence>
<dbReference type="Gene3D" id="3.50.50.60">
    <property type="entry name" value="FAD/NAD(P)-binding domain"/>
    <property type="match status" value="1"/>
</dbReference>
<keyword evidence="10" id="KW-1185">Reference proteome</keyword>
<dbReference type="EMBL" id="CAJOBC010082448">
    <property type="protein sequence ID" value="CAF4286528.1"/>
    <property type="molecule type" value="Genomic_DNA"/>
</dbReference>
<accession>A0A815K7S8</accession>
<comment type="similarity">
    <text evidence="2">Belongs to the GMC oxidoreductase family.</text>
</comment>
<evidence type="ECO:0000256" key="4">
    <source>
        <dbReference type="ARBA" id="ARBA00022827"/>
    </source>
</evidence>
<keyword evidence="3" id="KW-0285">Flavoprotein</keyword>
<dbReference type="EMBL" id="CAJNOK010021088">
    <property type="protein sequence ID" value="CAF1326944.1"/>
    <property type="molecule type" value="Genomic_DNA"/>
</dbReference>
<dbReference type="Proteomes" id="UP000681722">
    <property type="component" value="Unassembled WGS sequence"/>
</dbReference>
<dbReference type="PANTHER" id="PTHR11552">
    <property type="entry name" value="GLUCOSE-METHANOL-CHOLINE GMC OXIDOREDUCTASE"/>
    <property type="match status" value="1"/>
</dbReference>
<reference evidence="7" key="1">
    <citation type="submission" date="2021-02" db="EMBL/GenBank/DDBJ databases">
        <authorList>
            <person name="Nowell W R."/>
        </authorList>
    </citation>
    <scope>NUCLEOTIDE SEQUENCE</scope>
</reference>
<evidence type="ECO:0000256" key="2">
    <source>
        <dbReference type="ARBA" id="ARBA00010790"/>
    </source>
</evidence>
<evidence type="ECO:0000256" key="3">
    <source>
        <dbReference type="ARBA" id="ARBA00022630"/>
    </source>
</evidence>
<name>A0A815K7S8_9BILA</name>